<feature type="compositionally biased region" description="Polar residues" evidence="1">
    <location>
        <begin position="1"/>
        <end position="22"/>
    </location>
</feature>
<keyword evidence="4" id="KW-1185">Reference proteome</keyword>
<name>A0A8X6Q8Y1_NEPPI</name>
<feature type="region of interest" description="Disordered" evidence="1">
    <location>
        <begin position="141"/>
        <end position="162"/>
    </location>
</feature>
<feature type="domain" description="C2H2-type" evidence="2">
    <location>
        <begin position="45"/>
        <end position="65"/>
    </location>
</feature>
<dbReference type="EMBL" id="BMAW01077880">
    <property type="protein sequence ID" value="GFU08597.1"/>
    <property type="molecule type" value="Genomic_DNA"/>
</dbReference>
<dbReference type="AlphaFoldDB" id="A0A8X6Q8Y1"/>
<accession>A0A8X6Q8Y1</accession>
<dbReference type="InterPro" id="IPR013087">
    <property type="entry name" value="Znf_C2H2_type"/>
</dbReference>
<reference evidence="3" key="1">
    <citation type="submission" date="2020-08" db="EMBL/GenBank/DDBJ databases">
        <title>Multicomponent nature underlies the extraordinary mechanical properties of spider dragline silk.</title>
        <authorList>
            <person name="Kono N."/>
            <person name="Nakamura H."/>
            <person name="Mori M."/>
            <person name="Yoshida Y."/>
            <person name="Ohtoshi R."/>
            <person name="Malay A.D."/>
            <person name="Moran D.A.P."/>
            <person name="Tomita M."/>
            <person name="Numata K."/>
            <person name="Arakawa K."/>
        </authorList>
    </citation>
    <scope>NUCLEOTIDE SEQUENCE</scope>
</reference>
<evidence type="ECO:0000313" key="4">
    <source>
        <dbReference type="Proteomes" id="UP000887013"/>
    </source>
</evidence>
<evidence type="ECO:0000259" key="2">
    <source>
        <dbReference type="PROSITE" id="PS00028"/>
    </source>
</evidence>
<organism evidence="3 4">
    <name type="scientific">Nephila pilipes</name>
    <name type="common">Giant wood spider</name>
    <name type="synonym">Nephila maculata</name>
    <dbReference type="NCBI Taxonomy" id="299642"/>
    <lineage>
        <taxon>Eukaryota</taxon>
        <taxon>Metazoa</taxon>
        <taxon>Ecdysozoa</taxon>
        <taxon>Arthropoda</taxon>
        <taxon>Chelicerata</taxon>
        <taxon>Arachnida</taxon>
        <taxon>Araneae</taxon>
        <taxon>Araneomorphae</taxon>
        <taxon>Entelegynae</taxon>
        <taxon>Araneoidea</taxon>
        <taxon>Nephilidae</taxon>
        <taxon>Nephila</taxon>
    </lineage>
</organism>
<protein>
    <recommendedName>
        <fullName evidence="2">C2H2-type domain-containing protein</fullName>
    </recommendedName>
</protein>
<dbReference type="Proteomes" id="UP000887013">
    <property type="component" value="Unassembled WGS sequence"/>
</dbReference>
<comment type="caution">
    <text evidence="3">The sequence shown here is derived from an EMBL/GenBank/DDBJ whole genome shotgun (WGS) entry which is preliminary data.</text>
</comment>
<feature type="region of interest" description="Disordered" evidence="1">
    <location>
        <begin position="1"/>
        <end position="24"/>
    </location>
</feature>
<sequence>MSVKTPTNSATSSSQEPKSTTPIALRTRRCETQVSFYKAAQLKQCKICPSTFPTLQRLRKHVLNHKSNTKRRKALEAIDSLIQDKGMVLPSPTCSKTSEKVAPTSLFSKFQKVFPELFTETVEPIEKVNPLISNAIQFQKENPTHNVQNENSPKNFSKSMSENRDTLANNCQLNIISTETSKLPFEPIENSTTSDYSYNYTTKSPPQDVTACLNDILDTINRMNTEKCIALPATSSLLELQEDLLLSTSSSSEESVTQTSTPISNILNLQSHNTSNISSNNNLVQEQLSSPSKSPTVIITSTYQNSKDSSLTCSKIEKESDLSILDFILTNSQESLDGELNNNLSPPPKALLSPTKSKSCLSNNSSSRFHLAAKEGLCLICSKTIAIEDFLQHLYKHKPCPLRAKCLEGFRSCFPPNKIPVKKSSSSTNLQAISSIELTFREKFP</sequence>
<proteinExistence type="predicted"/>
<dbReference type="PROSITE" id="PS00028">
    <property type="entry name" value="ZINC_FINGER_C2H2_1"/>
    <property type="match status" value="1"/>
</dbReference>
<gene>
    <name evidence="3" type="ORF">NPIL_496201</name>
</gene>
<feature type="non-terminal residue" evidence="3">
    <location>
        <position position="445"/>
    </location>
</feature>
<evidence type="ECO:0000256" key="1">
    <source>
        <dbReference type="SAM" id="MobiDB-lite"/>
    </source>
</evidence>
<evidence type="ECO:0000313" key="3">
    <source>
        <dbReference type="EMBL" id="GFU08597.1"/>
    </source>
</evidence>